<keyword evidence="2 5" id="KW-0812">Transmembrane</keyword>
<organism evidence="7">
    <name type="scientific">Thermus islandicus</name>
    <dbReference type="NCBI Taxonomy" id="540988"/>
    <lineage>
        <taxon>Bacteria</taxon>
        <taxon>Thermotogati</taxon>
        <taxon>Deinococcota</taxon>
        <taxon>Deinococci</taxon>
        <taxon>Thermales</taxon>
        <taxon>Thermaceae</taxon>
        <taxon>Thermus</taxon>
    </lineage>
</organism>
<evidence type="ECO:0000313" key="7">
    <source>
        <dbReference type="EMBL" id="HEH83014.1"/>
    </source>
</evidence>
<name>A0A7C2C3F3_9DEIN</name>
<protein>
    <submittedName>
        <fullName evidence="7">MFS transporter</fullName>
    </submittedName>
</protein>
<dbReference type="SUPFAM" id="SSF103473">
    <property type="entry name" value="MFS general substrate transporter"/>
    <property type="match status" value="1"/>
</dbReference>
<comment type="subcellular location">
    <subcellularLocation>
        <location evidence="1">Membrane</location>
        <topology evidence="1">Multi-pass membrane protein</topology>
    </subcellularLocation>
</comment>
<comment type="caution">
    <text evidence="7">The sequence shown here is derived from an EMBL/GenBank/DDBJ whole genome shotgun (WGS) entry which is preliminary data.</text>
</comment>
<dbReference type="InterPro" id="IPR005829">
    <property type="entry name" value="Sugar_transporter_CS"/>
</dbReference>
<keyword evidence="3 5" id="KW-1133">Transmembrane helix</keyword>
<dbReference type="InterPro" id="IPR020846">
    <property type="entry name" value="MFS_dom"/>
</dbReference>
<dbReference type="PANTHER" id="PTHR23518">
    <property type="entry name" value="C-METHYLTRANSFERASE"/>
    <property type="match status" value="1"/>
</dbReference>
<feature type="transmembrane region" description="Helical" evidence="5">
    <location>
        <begin position="73"/>
        <end position="91"/>
    </location>
</feature>
<feature type="transmembrane region" description="Helical" evidence="5">
    <location>
        <begin position="290"/>
        <end position="312"/>
    </location>
</feature>
<evidence type="ECO:0000256" key="2">
    <source>
        <dbReference type="ARBA" id="ARBA00022692"/>
    </source>
</evidence>
<gene>
    <name evidence="7" type="ORF">ENP73_08655</name>
</gene>
<keyword evidence="4 5" id="KW-0472">Membrane</keyword>
<feature type="transmembrane region" description="Helical" evidence="5">
    <location>
        <begin position="162"/>
        <end position="180"/>
    </location>
</feature>
<evidence type="ECO:0000259" key="6">
    <source>
        <dbReference type="PROSITE" id="PS50850"/>
    </source>
</evidence>
<dbReference type="CDD" id="cd17370">
    <property type="entry name" value="MFS_MJ1317_like"/>
    <property type="match status" value="1"/>
</dbReference>
<feature type="transmembrane region" description="Helical" evidence="5">
    <location>
        <begin position="236"/>
        <end position="254"/>
    </location>
</feature>
<feature type="transmembrane region" description="Helical" evidence="5">
    <location>
        <begin position="324"/>
        <end position="347"/>
    </location>
</feature>
<dbReference type="InterPro" id="IPR036259">
    <property type="entry name" value="MFS_trans_sf"/>
</dbReference>
<evidence type="ECO:0000256" key="4">
    <source>
        <dbReference type="ARBA" id="ARBA00023136"/>
    </source>
</evidence>
<reference evidence="7" key="1">
    <citation type="journal article" date="2020" name="mSystems">
        <title>Genome- and Community-Level Interaction Insights into Carbon Utilization and Element Cycling Functions of Hydrothermarchaeota in Hydrothermal Sediment.</title>
        <authorList>
            <person name="Zhou Z."/>
            <person name="Liu Y."/>
            <person name="Xu W."/>
            <person name="Pan J."/>
            <person name="Luo Z.H."/>
            <person name="Li M."/>
        </authorList>
    </citation>
    <scope>NUCLEOTIDE SEQUENCE [LARGE SCALE GENOMIC DNA]</scope>
    <source>
        <strain evidence="7">SpSt-246</strain>
    </source>
</reference>
<sequence>MRLPPLVYLLGLVSFLMDVASEMVYPLLPLFLSGLGAGPGAIGLVEGVAEATASLFKVVGGRLSDRVGRRRPFLLLGYGLPALFRPILALAQSPWQVLLYRFLDRTGKGLRTAPRDALIAESVPREALGRAYGLHRGLDTLGATLGPLLAFLLLPWVGVRGVLWLSAVPALLAASLLLALREPPKPLRALPPLRLSRMDRGYRRFLLVSGVFTLALSSNAFLLLRLGELGLSERQVTLAYTLYNLGYALLAYPFGSLADRVGLRRVVALGYGLYALVYLGFALAPSAPFGVAFLLLYALYSAAFEGASRAYLATLVPAEEKASAIGLYHTLTGLLLLPASLLFGLLWQALGPPAAFGTGAGLALLALFLFLVDGRKRAPYPG</sequence>
<evidence type="ECO:0000256" key="1">
    <source>
        <dbReference type="ARBA" id="ARBA00004141"/>
    </source>
</evidence>
<evidence type="ECO:0000256" key="5">
    <source>
        <dbReference type="SAM" id="Phobius"/>
    </source>
</evidence>
<dbReference type="PANTHER" id="PTHR23518:SF2">
    <property type="entry name" value="MAJOR FACILITATOR SUPERFAMILY TRANSPORTER"/>
    <property type="match status" value="1"/>
</dbReference>
<accession>A0A7C2C3F3</accession>
<feature type="transmembrane region" description="Helical" evidence="5">
    <location>
        <begin position="266"/>
        <end position="284"/>
    </location>
</feature>
<evidence type="ECO:0000256" key="3">
    <source>
        <dbReference type="ARBA" id="ARBA00022989"/>
    </source>
</evidence>
<dbReference type="PROSITE" id="PS00216">
    <property type="entry name" value="SUGAR_TRANSPORT_1"/>
    <property type="match status" value="1"/>
</dbReference>
<dbReference type="EMBL" id="DSKL01000339">
    <property type="protein sequence ID" value="HEH83014.1"/>
    <property type="molecule type" value="Genomic_DNA"/>
</dbReference>
<dbReference type="GO" id="GO:0016020">
    <property type="term" value="C:membrane"/>
    <property type="evidence" value="ECO:0007669"/>
    <property type="project" value="UniProtKB-SubCell"/>
</dbReference>
<feature type="transmembrane region" description="Helical" evidence="5">
    <location>
        <begin position="353"/>
        <end position="372"/>
    </location>
</feature>
<proteinExistence type="predicted"/>
<dbReference type="AlphaFoldDB" id="A0A7C2C3F3"/>
<dbReference type="Pfam" id="PF07690">
    <property type="entry name" value="MFS_1"/>
    <property type="match status" value="1"/>
</dbReference>
<dbReference type="InterPro" id="IPR011701">
    <property type="entry name" value="MFS"/>
</dbReference>
<dbReference type="PROSITE" id="PS50850">
    <property type="entry name" value="MFS"/>
    <property type="match status" value="1"/>
</dbReference>
<dbReference type="Gene3D" id="1.20.1250.20">
    <property type="entry name" value="MFS general substrate transporter like domains"/>
    <property type="match status" value="2"/>
</dbReference>
<dbReference type="GO" id="GO:0022857">
    <property type="term" value="F:transmembrane transporter activity"/>
    <property type="evidence" value="ECO:0007669"/>
    <property type="project" value="InterPro"/>
</dbReference>
<feature type="transmembrane region" description="Helical" evidence="5">
    <location>
        <begin position="201"/>
        <end position="224"/>
    </location>
</feature>
<feature type="domain" description="Major facilitator superfamily (MFS) profile" evidence="6">
    <location>
        <begin position="6"/>
        <end position="378"/>
    </location>
</feature>